<keyword evidence="8" id="KW-0238">DNA-binding</keyword>
<dbReference type="RefSeq" id="WP_009840220.1">
    <property type="nucleotide sequence ID" value="NZ_CH959301.1"/>
</dbReference>
<dbReference type="HOGENOM" id="CLU_000445_0_6_6"/>
<evidence type="ECO:0000256" key="2">
    <source>
        <dbReference type="ARBA" id="ARBA00022840"/>
    </source>
</evidence>
<dbReference type="CDD" id="cd00009">
    <property type="entry name" value="AAA"/>
    <property type="match status" value="1"/>
</dbReference>
<evidence type="ECO:0000256" key="3">
    <source>
        <dbReference type="ARBA" id="ARBA00023015"/>
    </source>
</evidence>
<dbReference type="InterPro" id="IPR002078">
    <property type="entry name" value="Sigma_54_int"/>
</dbReference>
<comment type="caution">
    <text evidence="8">The sequence shown here is derived from an EMBL/GenBank/DDBJ whole genome shotgun (WGS) entry which is preliminary data.</text>
</comment>
<accession>A4CAI4</accession>
<evidence type="ECO:0000259" key="7">
    <source>
        <dbReference type="PROSITE" id="PS50110"/>
    </source>
</evidence>
<dbReference type="Pfam" id="PF00072">
    <property type="entry name" value="Response_reg"/>
    <property type="match status" value="1"/>
</dbReference>
<dbReference type="InterPro" id="IPR025944">
    <property type="entry name" value="Sigma_54_int_dom_CS"/>
</dbReference>
<evidence type="ECO:0000259" key="6">
    <source>
        <dbReference type="PROSITE" id="PS50045"/>
    </source>
</evidence>
<evidence type="ECO:0000256" key="5">
    <source>
        <dbReference type="PROSITE-ProRule" id="PRU00169"/>
    </source>
</evidence>
<name>A4CAI4_9GAMM</name>
<dbReference type="Gene3D" id="3.40.50.300">
    <property type="entry name" value="P-loop containing nucleotide triphosphate hydrolases"/>
    <property type="match status" value="1"/>
</dbReference>
<keyword evidence="4" id="KW-0804">Transcription</keyword>
<dbReference type="InterPro" id="IPR058031">
    <property type="entry name" value="AAA_lid_NorR"/>
</dbReference>
<keyword evidence="9" id="KW-1185">Reference proteome</keyword>
<proteinExistence type="predicted"/>
<dbReference type="FunFam" id="3.40.50.300:FF:000006">
    <property type="entry name" value="DNA-binding transcriptional regulator NtrC"/>
    <property type="match status" value="1"/>
</dbReference>
<dbReference type="GO" id="GO:0006355">
    <property type="term" value="P:regulation of DNA-templated transcription"/>
    <property type="evidence" value="ECO:0007669"/>
    <property type="project" value="InterPro"/>
</dbReference>
<dbReference type="PROSITE" id="PS00688">
    <property type="entry name" value="SIGMA54_INTERACT_3"/>
    <property type="match status" value="1"/>
</dbReference>
<dbReference type="PRINTS" id="PR01590">
    <property type="entry name" value="HTHFIS"/>
</dbReference>
<reference evidence="8 9" key="1">
    <citation type="submission" date="2006-02" db="EMBL/GenBank/DDBJ databases">
        <authorList>
            <person name="Moran M.A."/>
            <person name="Kjelleberg S."/>
            <person name="Egan S."/>
            <person name="Saunders N."/>
            <person name="Thomas T."/>
            <person name="Ferriera S."/>
            <person name="Johnson J."/>
            <person name="Kravitz S."/>
            <person name="Halpern A."/>
            <person name="Remington K."/>
            <person name="Beeson K."/>
            <person name="Tran B."/>
            <person name="Rogers Y.-H."/>
            <person name="Friedman R."/>
            <person name="Venter J.C."/>
        </authorList>
    </citation>
    <scope>NUCLEOTIDE SEQUENCE [LARGE SCALE GENOMIC DNA]</scope>
    <source>
        <strain evidence="8 9">D2</strain>
    </source>
</reference>
<keyword evidence="2" id="KW-0067">ATP-binding</keyword>
<dbReference type="SUPFAM" id="SSF52172">
    <property type="entry name" value="CheY-like"/>
    <property type="match status" value="1"/>
</dbReference>
<dbReference type="SMART" id="SM00382">
    <property type="entry name" value="AAA"/>
    <property type="match status" value="1"/>
</dbReference>
<dbReference type="InterPro" id="IPR009057">
    <property type="entry name" value="Homeodomain-like_sf"/>
</dbReference>
<evidence type="ECO:0000313" key="8">
    <source>
        <dbReference type="EMBL" id="EAR28392.1"/>
    </source>
</evidence>
<dbReference type="Pfam" id="PF02954">
    <property type="entry name" value="HTH_8"/>
    <property type="match status" value="1"/>
</dbReference>
<dbReference type="PROSITE" id="PS50045">
    <property type="entry name" value="SIGMA54_INTERACT_4"/>
    <property type="match status" value="1"/>
</dbReference>
<dbReference type="EMBL" id="AAOH01000004">
    <property type="protein sequence ID" value="EAR28392.1"/>
    <property type="molecule type" value="Genomic_DNA"/>
</dbReference>
<dbReference type="Pfam" id="PF00158">
    <property type="entry name" value="Sigma54_activat"/>
    <property type="match status" value="1"/>
</dbReference>
<dbReference type="PANTHER" id="PTHR32071">
    <property type="entry name" value="TRANSCRIPTIONAL REGULATORY PROTEIN"/>
    <property type="match status" value="1"/>
</dbReference>
<dbReference type="Proteomes" id="UP000006201">
    <property type="component" value="Unassembled WGS sequence"/>
</dbReference>
<evidence type="ECO:0000256" key="1">
    <source>
        <dbReference type="ARBA" id="ARBA00022741"/>
    </source>
</evidence>
<dbReference type="InterPro" id="IPR027417">
    <property type="entry name" value="P-loop_NTPase"/>
</dbReference>
<feature type="domain" description="Response regulatory" evidence="7">
    <location>
        <begin position="4"/>
        <end position="124"/>
    </location>
</feature>
<dbReference type="GO" id="GO:0043565">
    <property type="term" value="F:sequence-specific DNA binding"/>
    <property type="evidence" value="ECO:0007669"/>
    <property type="project" value="InterPro"/>
</dbReference>
<dbReference type="Gene3D" id="1.10.10.60">
    <property type="entry name" value="Homeodomain-like"/>
    <property type="match status" value="1"/>
</dbReference>
<evidence type="ECO:0000313" key="9">
    <source>
        <dbReference type="Proteomes" id="UP000006201"/>
    </source>
</evidence>
<dbReference type="AlphaFoldDB" id="A4CAI4"/>
<sequence length="453" mass="51400">MSATILIIEDSPEIRLSARFILEDHHFKVLEAENPFYAQELLDQGIEVDLLLLDMNFSRDTTSGEEGLSFLKYLQKQQLNLPVIAMTAWSSVDLAVTAMQQGAVDFIEKPWQNQRLISLIKQQLKLAELAKQNQKLNQQLQNNASPTFVYRSDVMTRLFNALGSVAQTDANILLTGENGTGKTQIAQWIHQQSQRHSHPFVAVNMGAIPENLFESEMFGHKKGAFTDAKEQRIGRFELADSGSLFLDEMANIPLSQQAKLLRVLEKNEFEMVGSSHTQQVDVRLICASNGDFSKLIDNELFRQDLYYRVNTLEFRVPALRERTDDIVPLAEHFIAQHCAKYQRPVLTLTDDAKHALRQYRWPGNVRELGHVMERAVLLSSTNQIAEANLNLQPTIHTQRLPLMTLAQAERTLIDLALERSQGNIPAAAKLLGLTKSSMYRRLEKYAIAHHKES</sequence>
<dbReference type="InterPro" id="IPR011006">
    <property type="entry name" value="CheY-like_superfamily"/>
</dbReference>
<feature type="modified residue" description="4-aspartylphosphate" evidence="5">
    <location>
        <position position="54"/>
    </location>
</feature>
<keyword evidence="1" id="KW-0547">Nucleotide-binding</keyword>
<evidence type="ECO:0000256" key="4">
    <source>
        <dbReference type="ARBA" id="ARBA00023163"/>
    </source>
</evidence>
<dbReference type="Pfam" id="PF25601">
    <property type="entry name" value="AAA_lid_14"/>
    <property type="match status" value="1"/>
</dbReference>
<dbReference type="Gene3D" id="1.10.8.60">
    <property type="match status" value="1"/>
</dbReference>
<dbReference type="OrthoDB" id="9804019at2"/>
<dbReference type="Gene3D" id="3.40.50.2300">
    <property type="match status" value="1"/>
</dbReference>
<gene>
    <name evidence="8" type="ORF">PTD2_21292</name>
</gene>
<keyword evidence="3" id="KW-0805">Transcription regulation</keyword>
<organism evidence="8 9">
    <name type="scientific">Pseudoalteromonas tunicata D2</name>
    <dbReference type="NCBI Taxonomy" id="87626"/>
    <lineage>
        <taxon>Bacteria</taxon>
        <taxon>Pseudomonadati</taxon>
        <taxon>Pseudomonadota</taxon>
        <taxon>Gammaproteobacteria</taxon>
        <taxon>Alteromonadales</taxon>
        <taxon>Pseudoalteromonadaceae</taxon>
        <taxon>Pseudoalteromonas</taxon>
    </lineage>
</organism>
<keyword evidence="5" id="KW-0597">Phosphoprotein</keyword>
<dbReference type="PANTHER" id="PTHR32071:SF113">
    <property type="entry name" value="ALGINATE BIOSYNTHESIS TRANSCRIPTIONAL REGULATORY PROTEIN ALGB"/>
    <property type="match status" value="1"/>
</dbReference>
<dbReference type="SUPFAM" id="SSF46689">
    <property type="entry name" value="Homeodomain-like"/>
    <property type="match status" value="1"/>
</dbReference>
<dbReference type="SUPFAM" id="SSF52540">
    <property type="entry name" value="P-loop containing nucleoside triphosphate hydrolases"/>
    <property type="match status" value="1"/>
</dbReference>
<dbReference type="GO" id="GO:0005524">
    <property type="term" value="F:ATP binding"/>
    <property type="evidence" value="ECO:0007669"/>
    <property type="project" value="UniProtKB-KW"/>
</dbReference>
<dbReference type="GO" id="GO:0000160">
    <property type="term" value="P:phosphorelay signal transduction system"/>
    <property type="evidence" value="ECO:0007669"/>
    <property type="project" value="InterPro"/>
</dbReference>
<dbReference type="eggNOG" id="COG2204">
    <property type="taxonomic scope" value="Bacteria"/>
</dbReference>
<dbReference type="InterPro" id="IPR002197">
    <property type="entry name" value="HTH_Fis"/>
</dbReference>
<feature type="domain" description="Sigma-54 factor interaction" evidence="6">
    <location>
        <begin position="148"/>
        <end position="377"/>
    </location>
</feature>
<dbReference type="InterPro" id="IPR003593">
    <property type="entry name" value="AAA+_ATPase"/>
</dbReference>
<dbReference type="SMART" id="SM00448">
    <property type="entry name" value="REC"/>
    <property type="match status" value="1"/>
</dbReference>
<dbReference type="PROSITE" id="PS50110">
    <property type="entry name" value="RESPONSE_REGULATORY"/>
    <property type="match status" value="1"/>
</dbReference>
<dbReference type="STRING" id="87626.PTD2_21292"/>
<protein>
    <submittedName>
        <fullName evidence="8">Sigma-54 dependent DNA-binding response regulator</fullName>
    </submittedName>
</protein>
<dbReference type="InterPro" id="IPR001789">
    <property type="entry name" value="Sig_transdc_resp-reg_receiver"/>
</dbReference>